<organism evidence="1 2">
    <name type="scientific">Steinernema glaseri</name>
    <dbReference type="NCBI Taxonomy" id="37863"/>
    <lineage>
        <taxon>Eukaryota</taxon>
        <taxon>Metazoa</taxon>
        <taxon>Ecdysozoa</taxon>
        <taxon>Nematoda</taxon>
        <taxon>Chromadorea</taxon>
        <taxon>Rhabditida</taxon>
        <taxon>Tylenchina</taxon>
        <taxon>Panagrolaimomorpha</taxon>
        <taxon>Strongyloidoidea</taxon>
        <taxon>Steinernematidae</taxon>
        <taxon>Steinernema</taxon>
    </lineage>
</organism>
<reference evidence="2" key="1">
    <citation type="submission" date="2016-11" db="UniProtKB">
        <authorList>
            <consortium name="WormBaseParasite"/>
        </authorList>
    </citation>
    <scope>IDENTIFICATION</scope>
</reference>
<accession>A0A1I7ZS14</accession>
<name>A0A1I7ZS14_9BILA</name>
<keyword evidence="1" id="KW-1185">Reference proteome</keyword>
<proteinExistence type="predicted"/>
<sequence length="69" mass="7735">MLGTWVLPAAGWTRAFRCICQINGLYLRKCGANFKANRPEGAPRCLMVLLNWRSVACVYACPFVAFHNS</sequence>
<evidence type="ECO:0000313" key="1">
    <source>
        <dbReference type="Proteomes" id="UP000095287"/>
    </source>
</evidence>
<dbReference type="WBParaSite" id="L893_g29217.t1">
    <property type="protein sequence ID" value="L893_g29217.t1"/>
    <property type="gene ID" value="L893_g29217"/>
</dbReference>
<dbReference type="AlphaFoldDB" id="A0A1I7ZS14"/>
<protein>
    <submittedName>
        <fullName evidence="2">Secreted protein</fullName>
    </submittedName>
</protein>
<evidence type="ECO:0000313" key="2">
    <source>
        <dbReference type="WBParaSite" id="L893_g29217.t1"/>
    </source>
</evidence>
<dbReference type="Proteomes" id="UP000095287">
    <property type="component" value="Unplaced"/>
</dbReference>